<accession>A0A0G0S5C9</accession>
<evidence type="ECO:0000256" key="1">
    <source>
        <dbReference type="ARBA" id="ARBA00006479"/>
    </source>
</evidence>
<dbReference type="PANTHER" id="PTHR18964">
    <property type="entry name" value="ROK (REPRESSOR, ORF, KINASE) FAMILY"/>
    <property type="match status" value="1"/>
</dbReference>
<gene>
    <name evidence="2" type="ORF">UT61_C0018G0003</name>
</gene>
<dbReference type="InterPro" id="IPR043129">
    <property type="entry name" value="ATPase_NBD"/>
</dbReference>
<dbReference type="Pfam" id="PF00480">
    <property type="entry name" value="ROK"/>
    <property type="match status" value="1"/>
</dbReference>
<dbReference type="AlphaFoldDB" id="A0A0G0S5C9"/>
<reference evidence="2 3" key="1">
    <citation type="journal article" date="2015" name="Nature">
        <title>rRNA introns, odd ribosomes, and small enigmatic genomes across a large radiation of phyla.</title>
        <authorList>
            <person name="Brown C.T."/>
            <person name="Hug L.A."/>
            <person name="Thomas B.C."/>
            <person name="Sharon I."/>
            <person name="Castelle C.J."/>
            <person name="Singh A."/>
            <person name="Wilkins M.J."/>
            <person name="Williams K.H."/>
            <person name="Banfield J.F."/>
        </authorList>
    </citation>
    <scope>NUCLEOTIDE SEQUENCE [LARGE SCALE GENOMIC DNA]</scope>
</reference>
<dbReference type="Gene3D" id="3.30.420.40">
    <property type="match status" value="2"/>
</dbReference>
<dbReference type="SUPFAM" id="SSF53067">
    <property type="entry name" value="Actin-like ATPase domain"/>
    <property type="match status" value="1"/>
</dbReference>
<dbReference type="PANTHER" id="PTHR18964:SF149">
    <property type="entry name" value="BIFUNCTIONAL UDP-N-ACETYLGLUCOSAMINE 2-EPIMERASE_N-ACETYLMANNOSAMINE KINASE"/>
    <property type="match status" value="1"/>
</dbReference>
<evidence type="ECO:0000313" key="3">
    <source>
        <dbReference type="Proteomes" id="UP000034793"/>
    </source>
</evidence>
<dbReference type="InterPro" id="IPR000600">
    <property type="entry name" value="ROK"/>
</dbReference>
<sequence length="280" mass="31189">MYLLFDIGATKMRLGLSNDGKTIGETKIVATPQNFEKAIAKFRDLFNEIVGHQKIDKSAGGIRGVLNKNKDKLVKDVLLADWMDKPLGKKIAEITSSRVYLENDTAMCGLGEAVYGAGKGKRIVAYITISSGVGGVRIVNNEIDKSTFGFEPGHQIIDADASLFKDSKKEFLELEDCISGKSLQKRFRIDPRDITEAKVWREIEKFTAVGLTNSILHWSPEVVVIGGGIAQDPQFSIVRINKYMRKFLKVFPILPEIKKGELEDFAGLYGALYRLRQLTT</sequence>
<dbReference type="CDD" id="cd23763">
    <property type="entry name" value="ASKHA_ATPase_ROK"/>
    <property type="match status" value="1"/>
</dbReference>
<comment type="caution">
    <text evidence="2">The sequence shown here is derived from an EMBL/GenBank/DDBJ whole genome shotgun (WGS) entry which is preliminary data.</text>
</comment>
<name>A0A0G0S5C9_9BACT</name>
<evidence type="ECO:0008006" key="4">
    <source>
        <dbReference type="Google" id="ProtNLM"/>
    </source>
</evidence>
<proteinExistence type="inferred from homology"/>
<protein>
    <recommendedName>
        <fullName evidence="4">ROK family protein</fullName>
    </recommendedName>
</protein>
<organism evidence="2 3">
    <name type="scientific">Candidatus Woesebacteria bacterium GW2011_GWA1_39_8</name>
    <dbReference type="NCBI Taxonomy" id="1618552"/>
    <lineage>
        <taxon>Bacteria</taxon>
        <taxon>Candidatus Woeseibacteriota</taxon>
    </lineage>
</organism>
<dbReference type="EMBL" id="LBXL01000018">
    <property type="protein sequence ID" value="KKR29930.1"/>
    <property type="molecule type" value="Genomic_DNA"/>
</dbReference>
<dbReference type="Proteomes" id="UP000034793">
    <property type="component" value="Unassembled WGS sequence"/>
</dbReference>
<evidence type="ECO:0000313" key="2">
    <source>
        <dbReference type="EMBL" id="KKR29930.1"/>
    </source>
</evidence>
<comment type="similarity">
    <text evidence="1">Belongs to the ROK (NagC/XylR) family.</text>
</comment>